<dbReference type="EMBL" id="GDHC01014136">
    <property type="protein sequence ID" value="JAQ04493.1"/>
    <property type="molecule type" value="Transcribed_RNA"/>
</dbReference>
<evidence type="ECO:0000256" key="2">
    <source>
        <dbReference type="SAM" id="MobiDB-lite"/>
    </source>
</evidence>
<dbReference type="AlphaFoldDB" id="A0A146L802"/>
<feature type="compositionally biased region" description="Polar residues" evidence="2">
    <location>
        <begin position="492"/>
        <end position="502"/>
    </location>
</feature>
<evidence type="ECO:0000256" key="1">
    <source>
        <dbReference type="SAM" id="Coils"/>
    </source>
</evidence>
<sequence>MNLIVRDMDTPEHCTTPQDEVPQSLAFTVTFGEAKKKHFKRHSRNLSLPVVKVYDNNAIPGAVNGAKKPGNHSEGYFSSDPEDENGHLRKAQGAVAFPDPKDELIEENNLGACGQDDEGSDALSETGTYTIDKETPEVVTARLSIDASFGIDNKISTSRDSAAWISEWASNTVNHHNSFKGSTSSLLGPTVAKTKMTISKIPSPISARARLGTRKTKKNETEPYCKSESGENSYETESYLKTTEKALSAIAARMSVSLDSGGESDADSKSSGNKKGLHRSDSSASESGPKPQTPSATRYNRAFSLRRGRLDAEETKKTDPPVASLGPARGATPKSEHPPHRSTSSVRSKATTPILPPPGLSRNDNSRLSVRSKLSPQSPLLSTPKNGMVSTKKVSPGAYGPGGGNSGGGGRSNSTLSSKEVEFQNWKRRKNYDPMKAAAEGKKKDAAAKKPIAVPSTPAGNEPLRQDPVSVSSPKSTATSVLRSASFHGHGTRQSLATGPSSSDDEEEEITLSAEEEEWPNPPQAPKGVDNLVVSAISGISNKLRVNASTLLKKLRYLYDEENDKYKCLTNELEQLELLGETTGSPQKSSSRELALTLKNLKRLDTTLKVLNDVLFDNVDYE</sequence>
<feature type="compositionally biased region" description="Polar residues" evidence="2">
    <location>
        <begin position="341"/>
        <end position="351"/>
    </location>
</feature>
<evidence type="ECO:0008006" key="4">
    <source>
        <dbReference type="Google" id="ProtNLM"/>
    </source>
</evidence>
<feature type="compositionally biased region" description="Acidic residues" evidence="2">
    <location>
        <begin position="503"/>
        <end position="519"/>
    </location>
</feature>
<gene>
    <name evidence="3" type="ORF">g.71228</name>
</gene>
<feature type="coiled-coil region" evidence="1">
    <location>
        <begin position="552"/>
        <end position="579"/>
    </location>
</feature>
<keyword evidence="1" id="KW-0175">Coiled coil</keyword>
<feature type="compositionally biased region" description="Basic and acidic residues" evidence="2">
    <location>
        <begin position="308"/>
        <end position="319"/>
    </location>
</feature>
<organism evidence="3">
    <name type="scientific">Lygus hesperus</name>
    <name type="common">Western plant bug</name>
    <dbReference type="NCBI Taxonomy" id="30085"/>
    <lineage>
        <taxon>Eukaryota</taxon>
        <taxon>Metazoa</taxon>
        <taxon>Ecdysozoa</taxon>
        <taxon>Arthropoda</taxon>
        <taxon>Hexapoda</taxon>
        <taxon>Insecta</taxon>
        <taxon>Pterygota</taxon>
        <taxon>Neoptera</taxon>
        <taxon>Paraneoptera</taxon>
        <taxon>Hemiptera</taxon>
        <taxon>Heteroptera</taxon>
        <taxon>Panheteroptera</taxon>
        <taxon>Cimicomorpha</taxon>
        <taxon>Miridae</taxon>
        <taxon>Mirini</taxon>
        <taxon>Lygus</taxon>
    </lineage>
</organism>
<protein>
    <recommendedName>
        <fullName evidence="4">CEP170 C-terminal domain-containing protein</fullName>
    </recommendedName>
</protein>
<feature type="compositionally biased region" description="Polar residues" evidence="2">
    <location>
        <begin position="362"/>
        <end position="393"/>
    </location>
</feature>
<proteinExistence type="predicted"/>
<name>A0A146L802_LYGHE</name>
<feature type="compositionally biased region" description="Gly residues" evidence="2">
    <location>
        <begin position="399"/>
        <end position="411"/>
    </location>
</feature>
<feature type="compositionally biased region" description="Basic and acidic residues" evidence="2">
    <location>
        <begin position="439"/>
        <end position="448"/>
    </location>
</feature>
<reference evidence="3" key="1">
    <citation type="journal article" date="2016" name="Gigascience">
        <title>De novo construction of an expanded transcriptome assembly for the western tarnished plant bug, Lygus hesperus.</title>
        <authorList>
            <person name="Tassone E.E."/>
            <person name="Geib S.M."/>
            <person name="Hall B."/>
            <person name="Fabrick J.A."/>
            <person name="Brent C.S."/>
            <person name="Hull J.J."/>
        </authorList>
    </citation>
    <scope>NUCLEOTIDE SEQUENCE</scope>
</reference>
<feature type="region of interest" description="Disordered" evidence="2">
    <location>
        <begin position="258"/>
        <end position="528"/>
    </location>
</feature>
<feature type="compositionally biased region" description="Polar residues" evidence="2">
    <location>
        <begin position="469"/>
        <end position="483"/>
    </location>
</feature>
<feature type="region of interest" description="Disordered" evidence="2">
    <location>
        <begin position="62"/>
        <end position="86"/>
    </location>
</feature>
<feature type="region of interest" description="Disordered" evidence="2">
    <location>
        <begin position="205"/>
        <end position="236"/>
    </location>
</feature>
<accession>A0A146L802</accession>
<evidence type="ECO:0000313" key="3">
    <source>
        <dbReference type="EMBL" id="JAQ04493.1"/>
    </source>
</evidence>
<feature type="compositionally biased region" description="Basic and acidic residues" evidence="2">
    <location>
        <begin position="218"/>
        <end position="229"/>
    </location>
</feature>